<dbReference type="Proteomes" id="UP000826254">
    <property type="component" value="Chromosome"/>
</dbReference>
<dbReference type="PANTHER" id="PTHR23088">
    <property type="entry name" value="NITRILASE-RELATED"/>
    <property type="match status" value="1"/>
</dbReference>
<dbReference type="SUPFAM" id="SSF56317">
    <property type="entry name" value="Carbon-nitrogen hydrolase"/>
    <property type="match status" value="1"/>
</dbReference>
<dbReference type="EMBL" id="CP081958">
    <property type="protein sequence ID" value="QZP38989.1"/>
    <property type="molecule type" value="Genomic_DNA"/>
</dbReference>
<accession>A0A8T8WGK2</accession>
<keyword evidence="3" id="KW-0378">Hydrolase</keyword>
<dbReference type="KEGG" id="hmp:K6T50_01720"/>
<dbReference type="PANTHER" id="PTHR23088:SF27">
    <property type="entry name" value="DEAMINATED GLUTATHIONE AMIDASE"/>
    <property type="match status" value="1"/>
</dbReference>
<keyword evidence="4" id="KW-1185">Reference proteome</keyword>
<dbReference type="PROSITE" id="PS50263">
    <property type="entry name" value="CN_HYDROLASE"/>
    <property type="match status" value="1"/>
</dbReference>
<evidence type="ECO:0000313" key="4">
    <source>
        <dbReference type="Proteomes" id="UP000826254"/>
    </source>
</evidence>
<proteinExistence type="predicted"/>
<protein>
    <submittedName>
        <fullName evidence="3">Carbon-nitrogen hydrolase family protein</fullName>
    </submittedName>
</protein>
<feature type="domain" description="CN hydrolase" evidence="2">
    <location>
        <begin position="30"/>
        <end position="269"/>
    </location>
</feature>
<dbReference type="AlphaFoldDB" id="A0A8T8WGK2"/>
<reference evidence="3 4" key="1">
    <citation type="journal article" date="2021" name="Int. J. Syst. Evol. Microbiol.">
        <title>Halobaculum halophilum sp. nov. and Halobaculum salinum sp. nov., isolated from salt lake and saline soil.</title>
        <authorList>
            <person name="Cui H.L."/>
            <person name="Shi X.W."/>
            <person name="Yin X.M."/>
            <person name="Yang X.Y."/>
            <person name="Hou J."/>
            <person name="Zhu L."/>
        </authorList>
    </citation>
    <scope>NUCLEOTIDE SEQUENCE [LARGE SCALE GENOMIC DNA]</scope>
    <source>
        <strain evidence="3 4">NBRC 109044</strain>
    </source>
</reference>
<feature type="compositionally biased region" description="Polar residues" evidence="1">
    <location>
        <begin position="294"/>
        <end position="305"/>
    </location>
</feature>
<evidence type="ECO:0000256" key="1">
    <source>
        <dbReference type="SAM" id="MobiDB-lite"/>
    </source>
</evidence>
<dbReference type="CDD" id="cd07197">
    <property type="entry name" value="nitrilase"/>
    <property type="match status" value="1"/>
</dbReference>
<name>A0A8T8WGK2_9EURY</name>
<feature type="region of interest" description="Disordered" evidence="1">
    <location>
        <begin position="283"/>
        <end position="305"/>
    </location>
</feature>
<dbReference type="InterPro" id="IPR036526">
    <property type="entry name" value="C-N_Hydrolase_sf"/>
</dbReference>
<dbReference type="GO" id="GO:0016787">
    <property type="term" value="F:hydrolase activity"/>
    <property type="evidence" value="ECO:0007669"/>
    <property type="project" value="UniProtKB-KW"/>
</dbReference>
<dbReference type="Pfam" id="PF00795">
    <property type="entry name" value="CN_hydrolase"/>
    <property type="match status" value="1"/>
</dbReference>
<evidence type="ECO:0000259" key="2">
    <source>
        <dbReference type="PROSITE" id="PS50263"/>
    </source>
</evidence>
<dbReference type="Gene3D" id="3.60.110.10">
    <property type="entry name" value="Carbon-nitrogen hydrolase"/>
    <property type="match status" value="1"/>
</dbReference>
<sequence length="305" mass="32208">MGVSATRAFPYSGRATAVVLRPGAERFGVPTVAVPQLSVANLDTAANLDAVAERVAALPDRVAVALFPEYALTGFVADERARAVALDRDGPELDRLRSVAAANDLAIVAGYLERAASDNRLYNALAYVAPDGDTTVYRKRHLRGSEADVVTAGDERVVVETPAGSTGLVTCYDLNVVGDSAAFAADRVDALFVAGAWPAAHSENWRLLLRARALDGVRWVVGAGWTGARDVPDAPETVYAGRSAVVRPDGAVAAALNRDERDLIADLDPEVLAEQREFIPVLDAAGNDDLHTPNPRSGSRNDNGV</sequence>
<evidence type="ECO:0000313" key="3">
    <source>
        <dbReference type="EMBL" id="QZP38989.1"/>
    </source>
</evidence>
<dbReference type="InterPro" id="IPR003010">
    <property type="entry name" value="C-N_Hydrolase"/>
</dbReference>
<gene>
    <name evidence="3" type="ORF">K6T50_01720</name>
</gene>
<organism evidence="3 4">
    <name type="scientific">Halobaculum magnesiiphilum</name>
    <dbReference type="NCBI Taxonomy" id="1017351"/>
    <lineage>
        <taxon>Archaea</taxon>
        <taxon>Methanobacteriati</taxon>
        <taxon>Methanobacteriota</taxon>
        <taxon>Stenosarchaea group</taxon>
        <taxon>Halobacteria</taxon>
        <taxon>Halobacteriales</taxon>
        <taxon>Haloferacaceae</taxon>
        <taxon>Halobaculum</taxon>
    </lineage>
</organism>